<reference evidence="3 4" key="1">
    <citation type="submission" date="2019-04" db="EMBL/GenBank/DDBJ databases">
        <title>Friends and foes A comparative genomics studyof 23 Aspergillus species from section Flavi.</title>
        <authorList>
            <consortium name="DOE Joint Genome Institute"/>
            <person name="Kjaerbolling I."/>
            <person name="Vesth T."/>
            <person name="Frisvad J.C."/>
            <person name="Nybo J.L."/>
            <person name="Theobald S."/>
            <person name="Kildgaard S."/>
            <person name="Isbrandt T."/>
            <person name="Kuo A."/>
            <person name="Sato A."/>
            <person name="Lyhne E.K."/>
            <person name="Kogle M.E."/>
            <person name="Wiebenga A."/>
            <person name="Kun R.S."/>
            <person name="Lubbers R.J."/>
            <person name="Makela M.R."/>
            <person name="Barry K."/>
            <person name="Chovatia M."/>
            <person name="Clum A."/>
            <person name="Daum C."/>
            <person name="Haridas S."/>
            <person name="He G."/>
            <person name="LaButti K."/>
            <person name="Lipzen A."/>
            <person name="Mondo S."/>
            <person name="Riley R."/>
            <person name="Salamov A."/>
            <person name="Simmons B.A."/>
            <person name="Magnuson J.K."/>
            <person name="Henrissat B."/>
            <person name="Mortensen U.H."/>
            <person name="Larsen T.O."/>
            <person name="Devries R.P."/>
            <person name="Grigoriev I.V."/>
            <person name="Machida M."/>
            <person name="Baker S.E."/>
            <person name="Andersen M.R."/>
        </authorList>
    </citation>
    <scope>NUCLEOTIDE SEQUENCE [LARGE SCALE GENOMIC DNA]</scope>
    <source>
        <strain evidence="3 4">CBS 763.97</strain>
    </source>
</reference>
<dbReference type="Gene3D" id="1.10.3020.20">
    <property type="match status" value="1"/>
</dbReference>
<keyword evidence="1 3" id="KW-0378">Hydrolase</keyword>
<dbReference type="InterPro" id="IPR050585">
    <property type="entry name" value="Xaa-Pro_dipeptidyl-ppase/CocE"/>
</dbReference>
<keyword evidence="4" id="KW-1185">Reference proteome</keyword>
<dbReference type="PANTHER" id="PTHR43056">
    <property type="entry name" value="PEPTIDASE S9 PROLYL OLIGOPEPTIDASE"/>
    <property type="match status" value="1"/>
</dbReference>
<dbReference type="NCBIfam" id="TIGR00976">
    <property type="entry name" value="CocE_NonD"/>
    <property type="match status" value="1"/>
</dbReference>
<dbReference type="RefSeq" id="XP_031933387.1">
    <property type="nucleotide sequence ID" value="XM_032075191.1"/>
</dbReference>
<organism evidence="3 4">
    <name type="scientific">Aspergillus caelatus</name>
    <dbReference type="NCBI Taxonomy" id="61420"/>
    <lineage>
        <taxon>Eukaryota</taxon>
        <taxon>Fungi</taxon>
        <taxon>Dikarya</taxon>
        <taxon>Ascomycota</taxon>
        <taxon>Pezizomycotina</taxon>
        <taxon>Eurotiomycetes</taxon>
        <taxon>Eurotiomycetidae</taxon>
        <taxon>Eurotiales</taxon>
        <taxon>Aspergillaceae</taxon>
        <taxon>Aspergillus</taxon>
        <taxon>Aspergillus subgen. Circumdati</taxon>
    </lineage>
</organism>
<dbReference type="GeneID" id="43659637"/>
<dbReference type="Pfam" id="PF08530">
    <property type="entry name" value="PepX_C"/>
    <property type="match status" value="1"/>
</dbReference>
<dbReference type="SUPFAM" id="SSF49785">
    <property type="entry name" value="Galactose-binding domain-like"/>
    <property type="match status" value="1"/>
</dbReference>
<dbReference type="Pfam" id="PF02129">
    <property type="entry name" value="Peptidase_S15"/>
    <property type="match status" value="1"/>
</dbReference>
<dbReference type="Proteomes" id="UP000326268">
    <property type="component" value="Unassembled WGS sequence"/>
</dbReference>
<dbReference type="OrthoDB" id="2578740at2759"/>
<dbReference type="EMBL" id="ML737566">
    <property type="protein sequence ID" value="KAE8370306.1"/>
    <property type="molecule type" value="Genomic_DNA"/>
</dbReference>
<feature type="domain" description="Xaa-Pro dipeptidyl-peptidase C-terminal" evidence="2">
    <location>
        <begin position="325"/>
        <end position="584"/>
    </location>
</feature>
<protein>
    <submittedName>
        <fullName evidence="3">Alpha/beta-hydrolase</fullName>
    </submittedName>
</protein>
<dbReference type="InterPro" id="IPR005674">
    <property type="entry name" value="CocE/Ser_esterase"/>
</dbReference>
<accession>A0A5N7AM32</accession>
<dbReference type="Gene3D" id="3.40.50.1820">
    <property type="entry name" value="alpha/beta hydrolase"/>
    <property type="match status" value="1"/>
</dbReference>
<evidence type="ECO:0000313" key="3">
    <source>
        <dbReference type="EMBL" id="KAE8370306.1"/>
    </source>
</evidence>
<dbReference type="SUPFAM" id="SSF53474">
    <property type="entry name" value="alpha/beta-Hydrolases"/>
    <property type="match status" value="1"/>
</dbReference>
<gene>
    <name evidence="3" type="ORF">BDV27DRAFT_170029</name>
</gene>
<dbReference type="SMART" id="SM00939">
    <property type="entry name" value="PepX_C"/>
    <property type="match status" value="1"/>
</dbReference>
<evidence type="ECO:0000256" key="1">
    <source>
        <dbReference type="ARBA" id="ARBA00022801"/>
    </source>
</evidence>
<evidence type="ECO:0000313" key="4">
    <source>
        <dbReference type="Proteomes" id="UP000326268"/>
    </source>
</evidence>
<dbReference type="AlphaFoldDB" id="A0A5N7AM32"/>
<dbReference type="InterPro" id="IPR029058">
    <property type="entry name" value="AB_hydrolase_fold"/>
</dbReference>
<dbReference type="InterPro" id="IPR000383">
    <property type="entry name" value="Xaa-Pro-like_dom"/>
</dbReference>
<evidence type="ECO:0000259" key="2">
    <source>
        <dbReference type="SMART" id="SM00939"/>
    </source>
</evidence>
<dbReference type="Gene3D" id="2.60.120.260">
    <property type="entry name" value="Galactose-binding domain-like"/>
    <property type="match status" value="1"/>
</dbReference>
<proteinExistence type="predicted"/>
<sequence>MPLELGPTLTPLKRPVKLPEISDSRYDGPETCTNILPEGYRKGHDRAPFRTATIFEKDVKIALRDGTQIRADVFRPSSTVDPVPALIAWSPYGKSGRGHFRLDIVPGRVGVPQNRLSGFEKFEAPDPAEWTARGYAIVNVDPRGVYDSDGDIRWFGSADGRDGYDVVERIAEMPWCNGSVALVGNSWLAMAQWFIAAECPPHLKCIAPLEGASDVYRELLCRGGVPQTAFWKFLADDFIGRNQQEDVVAMLDQYPQMNEYWEDKRAQVGRIKVPVYALASYSTFLHTMGSFRGFEEIQHEKKWLRVHPTQEWHDLYQPSTNDELQQFFDRYTKGIQNGWEDVPRVRVSLLQFNKDPIINVPFEDWPVPSTEYKRFFLSDNGLLSAVAPHQEDSVSYQSDVKSLQMGSDIEELSFKYTFTQPTYVVGCARAVLYMSCQDHDDMDVFVQLRKADKEGHLLENINIPLKDLQVDSCDVEKVNPLIYLGPSGVLRASYRGIDWKLSKPYWPEHCYDHRTPVPRGKIVKMDIGIWQTGIAFDVGEKLILKVSGHNMTIAEFPHLRGALPTYNVGRHHIHFGSSNQSHLLLPLVEVPHEVSISPV</sequence>
<dbReference type="InterPro" id="IPR008979">
    <property type="entry name" value="Galactose-bd-like_sf"/>
</dbReference>
<dbReference type="InterPro" id="IPR013736">
    <property type="entry name" value="Xaa-Pro_dipept_C"/>
</dbReference>
<name>A0A5N7AM32_9EURO</name>
<dbReference type="GO" id="GO:0008239">
    <property type="term" value="F:dipeptidyl-peptidase activity"/>
    <property type="evidence" value="ECO:0007669"/>
    <property type="project" value="InterPro"/>
</dbReference>
<dbReference type="PANTHER" id="PTHR43056:SF10">
    <property type="entry name" value="COCE_NOND FAMILY, PUTATIVE (AFU_ORTHOLOGUE AFUA_7G00600)-RELATED"/>
    <property type="match status" value="1"/>
</dbReference>